<evidence type="ECO:0000256" key="1">
    <source>
        <dbReference type="SAM" id="MobiDB-lite"/>
    </source>
</evidence>
<feature type="region of interest" description="Disordered" evidence="1">
    <location>
        <begin position="85"/>
        <end position="107"/>
    </location>
</feature>
<gene>
    <name evidence="2" type="ORF">K469DRAFT_296169</name>
</gene>
<feature type="compositionally biased region" description="Low complexity" evidence="1">
    <location>
        <begin position="85"/>
        <end position="97"/>
    </location>
</feature>
<organism evidence="2 3">
    <name type="scientific">Zopfia rhizophila CBS 207.26</name>
    <dbReference type="NCBI Taxonomy" id="1314779"/>
    <lineage>
        <taxon>Eukaryota</taxon>
        <taxon>Fungi</taxon>
        <taxon>Dikarya</taxon>
        <taxon>Ascomycota</taxon>
        <taxon>Pezizomycotina</taxon>
        <taxon>Dothideomycetes</taxon>
        <taxon>Dothideomycetes incertae sedis</taxon>
        <taxon>Zopfiaceae</taxon>
        <taxon>Zopfia</taxon>
    </lineage>
</organism>
<dbReference type="EMBL" id="ML994662">
    <property type="protein sequence ID" value="KAF2179796.1"/>
    <property type="molecule type" value="Genomic_DNA"/>
</dbReference>
<sequence length="107" mass="11646">MRAFTLGFHISFYSVEGVVGGTLGCTWFELPYCRLSDSAHSPLRMTLAVGLACQVVLIRASSCRSNLRVREADFVFVPSTYTSLLPSSLSPSSSTYLNPVQSFSELG</sequence>
<dbReference type="Proteomes" id="UP000800200">
    <property type="component" value="Unassembled WGS sequence"/>
</dbReference>
<dbReference type="AlphaFoldDB" id="A0A6A6DQ68"/>
<evidence type="ECO:0000313" key="2">
    <source>
        <dbReference type="EMBL" id="KAF2179796.1"/>
    </source>
</evidence>
<feature type="compositionally biased region" description="Polar residues" evidence="1">
    <location>
        <begin position="98"/>
        <end position="107"/>
    </location>
</feature>
<keyword evidence="3" id="KW-1185">Reference proteome</keyword>
<protein>
    <submittedName>
        <fullName evidence="2">Uncharacterized protein</fullName>
    </submittedName>
</protein>
<name>A0A6A6DQ68_9PEZI</name>
<accession>A0A6A6DQ68</accession>
<evidence type="ECO:0000313" key="3">
    <source>
        <dbReference type="Proteomes" id="UP000800200"/>
    </source>
</evidence>
<reference evidence="2" key="1">
    <citation type="journal article" date="2020" name="Stud. Mycol.">
        <title>101 Dothideomycetes genomes: a test case for predicting lifestyles and emergence of pathogens.</title>
        <authorList>
            <person name="Haridas S."/>
            <person name="Albert R."/>
            <person name="Binder M."/>
            <person name="Bloem J."/>
            <person name="Labutti K."/>
            <person name="Salamov A."/>
            <person name="Andreopoulos B."/>
            <person name="Baker S."/>
            <person name="Barry K."/>
            <person name="Bills G."/>
            <person name="Bluhm B."/>
            <person name="Cannon C."/>
            <person name="Castanera R."/>
            <person name="Culley D."/>
            <person name="Daum C."/>
            <person name="Ezra D."/>
            <person name="Gonzalez J."/>
            <person name="Henrissat B."/>
            <person name="Kuo A."/>
            <person name="Liang C."/>
            <person name="Lipzen A."/>
            <person name="Lutzoni F."/>
            <person name="Magnuson J."/>
            <person name="Mondo S."/>
            <person name="Nolan M."/>
            <person name="Ohm R."/>
            <person name="Pangilinan J."/>
            <person name="Park H.-J."/>
            <person name="Ramirez L."/>
            <person name="Alfaro M."/>
            <person name="Sun H."/>
            <person name="Tritt A."/>
            <person name="Yoshinaga Y."/>
            <person name="Zwiers L.-H."/>
            <person name="Turgeon B."/>
            <person name="Goodwin S."/>
            <person name="Spatafora J."/>
            <person name="Crous P."/>
            <person name="Grigoriev I."/>
        </authorList>
    </citation>
    <scope>NUCLEOTIDE SEQUENCE</scope>
    <source>
        <strain evidence="2">CBS 207.26</strain>
    </source>
</reference>
<proteinExistence type="predicted"/>